<dbReference type="PROSITE" id="PS00866">
    <property type="entry name" value="CPSASE_1"/>
    <property type="match status" value="1"/>
</dbReference>
<dbReference type="PROSITE" id="PS50975">
    <property type="entry name" value="ATP_GRASP"/>
    <property type="match status" value="1"/>
</dbReference>
<dbReference type="SUPFAM" id="SSF52440">
    <property type="entry name" value="PreATP-grasp domain"/>
    <property type="match status" value="1"/>
</dbReference>
<dbReference type="GO" id="GO:0005524">
    <property type="term" value="F:ATP binding"/>
    <property type="evidence" value="ECO:0007669"/>
    <property type="project" value="UniProtKB-UniRule"/>
</dbReference>
<keyword evidence="3 6" id="KW-0547">Nucleotide-binding</keyword>
<dbReference type="Proteomes" id="UP001108240">
    <property type="component" value="Unplaced"/>
</dbReference>
<dbReference type="NCBIfam" id="NF006367">
    <property type="entry name" value="PRK08591.1"/>
    <property type="match status" value="1"/>
</dbReference>
<dbReference type="InterPro" id="IPR016185">
    <property type="entry name" value="PreATP-grasp_dom_sf"/>
</dbReference>
<dbReference type="Pfam" id="PF02786">
    <property type="entry name" value="CPSase_L_D2"/>
    <property type="match status" value="1"/>
</dbReference>
<dbReference type="Pfam" id="PF00364">
    <property type="entry name" value="Biotin_lipoyl"/>
    <property type="match status" value="1"/>
</dbReference>
<dbReference type="InterPro" id="IPR011764">
    <property type="entry name" value="Biotin_carboxylation_dom"/>
</dbReference>
<evidence type="ECO:0000259" key="8">
    <source>
        <dbReference type="PROSITE" id="PS50979"/>
    </source>
</evidence>
<dbReference type="GO" id="GO:0004658">
    <property type="term" value="F:propionyl-CoA carboxylase activity"/>
    <property type="evidence" value="ECO:0007669"/>
    <property type="project" value="TreeGrafter"/>
</dbReference>
<dbReference type="InterPro" id="IPR011054">
    <property type="entry name" value="Rudment_hybrid_motif"/>
</dbReference>
<keyword evidence="4 6" id="KW-0067">ATP-binding</keyword>
<dbReference type="Gene3D" id="3.30.1490.20">
    <property type="entry name" value="ATP-grasp fold, A domain"/>
    <property type="match status" value="1"/>
</dbReference>
<dbReference type="InterPro" id="IPR005482">
    <property type="entry name" value="Biotin_COase_C"/>
</dbReference>
<evidence type="ECO:0000256" key="1">
    <source>
        <dbReference type="ARBA" id="ARBA00001953"/>
    </source>
</evidence>
<dbReference type="InterPro" id="IPR013815">
    <property type="entry name" value="ATP_grasp_subdomain_1"/>
</dbReference>
<dbReference type="Gene3D" id="2.40.50.100">
    <property type="match status" value="1"/>
</dbReference>
<dbReference type="CDD" id="cd06850">
    <property type="entry name" value="biotinyl_domain"/>
    <property type="match status" value="1"/>
</dbReference>
<dbReference type="Gene3D" id="3.40.50.20">
    <property type="match status" value="1"/>
</dbReference>
<evidence type="ECO:0000256" key="6">
    <source>
        <dbReference type="PROSITE-ProRule" id="PRU00409"/>
    </source>
</evidence>
<dbReference type="SUPFAM" id="SSF56059">
    <property type="entry name" value="Glutathione synthetase ATP-binding domain-like"/>
    <property type="match status" value="1"/>
</dbReference>
<dbReference type="FunFam" id="3.40.50.20:FF:000010">
    <property type="entry name" value="Propionyl-CoA carboxylase subunit alpha"/>
    <property type="match status" value="1"/>
</dbReference>
<organism evidence="9 10">
    <name type="scientific">Cyprinus carpio carpio</name>
    <dbReference type="NCBI Taxonomy" id="630221"/>
    <lineage>
        <taxon>Eukaryota</taxon>
        <taxon>Metazoa</taxon>
        <taxon>Chordata</taxon>
        <taxon>Craniata</taxon>
        <taxon>Vertebrata</taxon>
        <taxon>Euteleostomi</taxon>
        <taxon>Actinopterygii</taxon>
        <taxon>Neopterygii</taxon>
        <taxon>Teleostei</taxon>
        <taxon>Ostariophysi</taxon>
        <taxon>Cypriniformes</taxon>
        <taxon>Cyprinidae</taxon>
        <taxon>Cyprininae</taxon>
        <taxon>Cyprinus</taxon>
    </lineage>
</organism>
<evidence type="ECO:0000256" key="3">
    <source>
        <dbReference type="ARBA" id="ARBA00022741"/>
    </source>
</evidence>
<accession>A0A9J8BID2</accession>
<dbReference type="InterPro" id="IPR050856">
    <property type="entry name" value="Biotin_carboxylase_complex"/>
</dbReference>
<dbReference type="FunFam" id="3.30.470.20:FF:000028">
    <property type="entry name" value="Methylcrotonoyl-CoA carboxylase subunit alpha, mitochondrial"/>
    <property type="match status" value="1"/>
</dbReference>
<dbReference type="PROSITE" id="PS50979">
    <property type="entry name" value="BC"/>
    <property type="match status" value="1"/>
</dbReference>
<dbReference type="GO" id="GO:0046872">
    <property type="term" value="F:metal ion binding"/>
    <property type="evidence" value="ECO:0007669"/>
    <property type="project" value="InterPro"/>
</dbReference>
<dbReference type="Pfam" id="PF02785">
    <property type="entry name" value="Biotin_carb_C"/>
    <property type="match status" value="1"/>
</dbReference>
<dbReference type="SUPFAM" id="SSF51246">
    <property type="entry name" value="Rudiment single hybrid motif"/>
    <property type="match status" value="1"/>
</dbReference>
<dbReference type="GeneTree" id="ENSGT00940000156083"/>
<dbReference type="FunFam" id="3.30.1490.20:FF:000003">
    <property type="entry name" value="acetyl-CoA carboxylase isoform X1"/>
    <property type="match status" value="1"/>
</dbReference>
<keyword evidence="10" id="KW-1185">Reference proteome</keyword>
<feature type="domain" description="Biotin carboxylation" evidence="8">
    <location>
        <begin position="43"/>
        <end position="490"/>
    </location>
</feature>
<reference evidence="9" key="1">
    <citation type="submission" date="2025-08" db="UniProtKB">
        <authorList>
            <consortium name="Ensembl"/>
        </authorList>
    </citation>
    <scope>IDENTIFICATION</scope>
</reference>
<evidence type="ECO:0000256" key="2">
    <source>
        <dbReference type="ARBA" id="ARBA00022598"/>
    </source>
</evidence>
<feature type="domain" description="ATP-grasp" evidence="7">
    <location>
        <begin position="162"/>
        <end position="359"/>
    </location>
</feature>
<evidence type="ECO:0000256" key="4">
    <source>
        <dbReference type="ARBA" id="ARBA00022840"/>
    </source>
</evidence>
<evidence type="ECO:0000259" key="7">
    <source>
        <dbReference type="PROSITE" id="PS50975"/>
    </source>
</evidence>
<dbReference type="InterPro" id="IPR005481">
    <property type="entry name" value="BC-like_N"/>
</dbReference>
<dbReference type="Pfam" id="PF00289">
    <property type="entry name" value="Biotin_carb_N"/>
    <property type="match status" value="1"/>
</dbReference>
<dbReference type="Ensembl" id="ENSCCRT00000139283.1">
    <property type="protein sequence ID" value="ENSCCRP00000157654.1"/>
    <property type="gene ID" value="ENSCCRG00000024370.2"/>
</dbReference>
<dbReference type="Gene3D" id="3.30.470.20">
    <property type="entry name" value="ATP-grasp fold, B domain"/>
    <property type="match status" value="1"/>
</dbReference>
<dbReference type="AlphaFoldDB" id="A0A9J8BID2"/>
<proteinExistence type="predicted"/>
<evidence type="ECO:0000256" key="5">
    <source>
        <dbReference type="ARBA" id="ARBA00023267"/>
    </source>
</evidence>
<evidence type="ECO:0000313" key="10">
    <source>
        <dbReference type="Proteomes" id="UP001108240"/>
    </source>
</evidence>
<dbReference type="PROSITE" id="PS00867">
    <property type="entry name" value="CPSASE_2"/>
    <property type="match status" value="1"/>
</dbReference>
<dbReference type="InterPro" id="IPR000089">
    <property type="entry name" value="Biotin_lipoyl"/>
</dbReference>
<sequence>MAAYRSAAGFQRVLLAFKHVCLKQRCGVIICRYSTVYDPNEKTFDKILIANRGEIACRVIKTCKKMGIKTVAVHSDVDSSAVHVKMADEAVCVGPAPTSKSYLNMDAIMNAVKQTGAQAVHPGYGFLSENKEFAKRLAAEGVTFIGPDTHAIQAMGDKIESKLIAKAAKVNTIPGFDGVVKDAEEAVKIAGEIGYPVMIKASAGGGGKGMRISWNDEETREGFRFSSQEAASSFGDDRLLIEKFIDNPRHIEIQVLADKHGNALWLNERECSIQRRNQKVVEEAPSTFLDPDTRRAMGEQAVSLAKAVKYSSAGTVEFLVDSQKNFYFLEMNTRLQVEHPITECITGLDLVHQMIRIAKGYKLQQKQSDIPINGWAIESRVYAEDPYKSFGLPSIGRLSQYQEPLNLPNVRVDSGIQEGSDISIYYDPMISKLVTYGKTREEALKKMEEALDNYVIRGVTHNIPLLREIIVHPRFVSGDISTKFLPEVYPDGFKGHMLTAGERRELLATAAALYVAAQLRSQNSGLFLCNSIITDFVVEIDGEKVEVSGEWNLASALLPITINGKHRNLQYSLRNSCCGLLFFGVLKVAEGQEICVIEAMKMQNSMTAAKTAKVKSVHCKAGDTVGEGDLLVELE</sequence>
<name>A0A9J8BID2_CYPCA</name>
<reference evidence="9" key="2">
    <citation type="submission" date="2025-09" db="UniProtKB">
        <authorList>
            <consortium name="Ensembl"/>
        </authorList>
    </citation>
    <scope>IDENTIFICATION</scope>
</reference>
<keyword evidence="5" id="KW-0092">Biotin</keyword>
<keyword evidence="2" id="KW-0436">Ligase</keyword>
<dbReference type="SMART" id="SM00878">
    <property type="entry name" value="Biotin_carb_C"/>
    <property type="match status" value="1"/>
</dbReference>
<protein>
    <submittedName>
        <fullName evidence="9">Propionyl-CoA carboxylase subunit alpha</fullName>
    </submittedName>
</protein>
<dbReference type="InterPro" id="IPR011761">
    <property type="entry name" value="ATP-grasp"/>
</dbReference>
<dbReference type="GO" id="GO:0005739">
    <property type="term" value="C:mitochondrion"/>
    <property type="evidence" value="ECO:0007669"/>
    <property type="project" value="TreeGrafter"/>
</dbReference>
<dbReference type="PANTHER" id="PTHR18866">
    <property type="entry name" value="CARBOXYLASE:PYRUVATE/ACETYL-COA/PROPIONYL-COA CARBOXYLASE"/>
    <property type="match status" value="1"/>
</dbReference>
<dbReference type="InterPro" id="IPR001882">
    <property type="entry name" value="Biotin_BS"/>
</dbReference>
<dbReference type="InterPro" id="IPR011053">
    <property type="entry name" value="Single_hybrid_motif"/>
</dbReference>
<comment type="cofactor">
    <cofactor evidence="1">
        <name>biotin</name>
        <dbReference type="ChEBI" id="CHEBI:57586"/>
    </cofactor>
</comment>
<dbReference type="SUPFAM" id="SSF51230">
    <property type="entry name" value="Single hybrid motif"/>
    <property type="match status" value="1"/>
</dbReference>
<dbReference type="InterPro" id="IPR005479">
    <property type="entry name" value="CPAse_ATP-bd"/>
</dbReference>
<dbReference type="PROSITE" id="PS00188">
    <property type="entry name" value="BIOTIN"/>
    <property type="match status" value="1"/>
</dbReference>
<evidence type="ECO:0000313" key="9">
    <source>
        <dbReference type="Ensembl" id="ENSCCRP00000157654.1"/>
    </source>
</evidence>
<dbReference type="PANTHER" id="PTHR18866:SF33">
    <property type="entry name" value="METHYLCROTONOYL-COA CARBOXYLASE SUBUNIT ALPHA, MITOCHONDRIAL-RELATED"/>
    <property type="match status" value="1"/>
</dbReference>